<dbReference type="EMBL" id="AP019367">
    <property type="protein sequence ID" value="BBH49702.1"/>
    <property type="molecule type" value="Genomic_DNA"/>
</dbReference>
<gene>
    <name evidence="4" type="ORF">Pcatena_02890</name>
</gene>
<protein>
    <recommendedName>
        <fullName evidence="6">3D domain-containing protein</fullName>
    </recommendedName>
</protein>
<dbReference type="GeneID" id="88848437"/>
<dbReference type="RefSeq" id="WP_126421000.1">
    <property type="nucleotide sequence ID" value="NZ_AP019367.1"/>
</dbReference>
<feature type="compositionally biased region" description="Low complexity" evidence="2">
    <location>
        <begin position="201"/>
        <end position="232"/>
    </location>
</feature>
<evidence type="ECO:0000256" key="2">
    <source>
        <dbReference type="SAM" id="MobiDB-lite"/>
    </source>
</evidence>
<evidence type="ECO:0000256" key="3">
    <source>
        <dbReference type="SAM" id="SignalP"/>
    </source>
</evidence>
<proteinExistence type="predicted"/>
<dbReference type="InterPro" id="IPR036908">
    <property type="entry name" value="RlpA-like_sf"/>
</dbReference>
<evidence type="ECO:0008006" key="6">
    <source>
        <dbReference type="Google" id="ProtNLM"/>
    </source>
</evidence>
<organism evidence="4 5">
    <name type="scientific">Parolsenella catena</name>
    <dbReference type="NCBI Taxonomy" id="2003188"/>
    <lineage>
        <taxon>Bacteria</taxon>
        <taxon>Bacillati</taxon>
        <taxon>Actinomycetota</taxon>
        <taxon>Coriobacteriia</taxon>
        <taxon>Coriobacteriales</taxon>
        <taxon>Atopobiaceae</taxon>
        <taxon>Parolsenella</taxon>
    </lineage>
</organism>
<dbReference type="AlphaFoldDB" id="A0A3G9K508"/>
<name>A0A3G9K508_9ACTN</name>
<evidence type="ECO:0000313" key="5">
    <source>
        <dbReference type="Proteomes" id="UP000273154"/>
    </source>
</evidence>
<feature type="region of interest" description="Disordered" evidence="2">
    <location>
        <begin position="149"/>
        <end position="172"/>
    </location>
</feature>
<feature type="region of interest" description="Disordered" evidence="2">
    <location>
        <begin position="201"/>
        <end position="239"/>
    </location>
</feature>
<dbReference type="Gene3D" id="2.40.40.10">
    <property type="entry name" value="RlpA-like domain"/>
    <property type="match status" value="1"/>
</dbReference>
<sequence>MRLRSAHAKARATIVAGLATALLCSSALAPVSAYAATADELQNRVDAATQAYGDASAKVSELQAKIDESQAKIDEVNAELPEQRERAEQSLSSLYKMQQGTPGLVSLLLSSDSFADFFTTYQYLNAVQRSNTDALAELNRMEGELSAAQQTLQAAKDEASAQQQQAQTSMTEAQTALDELNAQIAAQAAAEAAAQAQAQTQAQSQAASGSSQAASSPAAGAPAASTPSNPSATDGSEVKSDGEWMIGMASAYSIDSNTGGNATASGDELTDDSMSVAVPLSQRYLLGRSVQIRYGGKTITAVVNDVGGFAAYGRVLDLAGGCWKAFGCSSASDWGVRAVQYRFL</sequence>
<dbReference type="KEGG" id="pcat:Pcatena_02890"/>
<reference evidence="5" key="1">
    <citation type="submission" date="2018-11" db="EMBL/GenBank/DDBJ databases">
        <title>Comparative genomics of Parolsenella catena and Libanicoccus massiliensis: Reclassification of Libanicoccus massiliensis as Parolsenella massiliensis comb. nov.</title>
        <authorList>
            <person name="Sakamoto M."/>
            <person name="Ikeyama N."/>
            <person name="Murakami T."/>
            <person name="Mori H."/>
            <person name="Yuki M."/>
            <person name="Ohkuma M."/>
        </authorList>
    </citation>
    <scope>NUCLEOTIDE SEQUENCE [LARGE SCALE GENOMIC DNA]</scope>
    <source>
        <strain evidence="5">JCM 31932</strain>
    </source>
</reference>
<feature type="coiled-coil region" evidence="1">
    <location>
        <begin position="31"/>
        <end position="86"/>
    </location>
</feature>
<dbReference type="Gene3D" id="6.10.250.3150">
    <property type="match status" value="1"/>
</dbReference>
<keyword evidence="1" id="KW-0175">Coiled coil</keyword>
<evidence type="ECO:0000313" key="4">
    <source>
        <dbReference type="EMBL" id="BBH49702.1"/>
    </source>
</evidence>
<keyword evidence="5" id="KW-1185">Reference proteome</keyword>
<feature type="compositionally biased region" description="Low complexity" evidence="2">
    <location>
        <begin position="160"/>
        <end position="172"/>
    </location>
</feature>
<dbReference type="Proteomes" id="UP000273154">
    <property type="component" value="Chromosome"/>
</dbReference>
<feature type="signal peptide" evidence="3">
    <location>
        <begin position="1"/>
        <end position="35"/>
    </location>
</feature>
<keyword evidence="3" id="KW-0732">Signal</keyword>
<feature type="chain" id="PRO_5018078580" description="3D domain-containing protein" evidence="3">
    <location>
        <begin position="36"/>
        <end position="344"/>
    </location>
</feature>
<accession>A0A3G9K508</accession>
<dbReference type="OrthoDB" id="3194736at2"/>
<evidence type="ECO:0000256" key="1">
    <source>
        <dbReference type="SAM" id="Coils"/>
    </source>
</evidence>